<dbReference type="InterPro" id="IPR036134">
    <property type="entry name" value="Crypto/Photolyase_FAD-like_sf"/>
</dbReference>
<gene>
    <name evidence="6" type="ORF">GHT06_006623</name>
    <name evidence="7" type="ORF">GHT06_007198</name>
</gene>
<evidence type="ECO:0000256" key="2">
    <source>
        <dbReference type="ARBA" id="ARBA00005862"/>
    </source>
</evidence>
<evidence type="ECO:0000256" key="1">
    <source>
        <dbReference type="ARBA" id="ARBA00001974"/>
    </source>
</evidence>
<dbReference type="InterPro" id="IPR005101">
    <property type="entry name" value="Cryptochr/Photolyase_FAD-bd"/>
</dbReference>
<name>A0AAD5KD83_9CRUS</name>
<comment type="caution">
    <text evidence="6">The sequence shown here is derived from an EMBL/GenBank/DDBJ whole genome shotgun (WGS) entry which is preliminary data.</text>
</comment>
<dbReference type="GO" id="GO:0009416">
    <property type="term" value="P:response to light stimulus"/>
    <property type="evidence" value="ECO:0007669"/>
    <property type="project" value="TreeGrafter"/>
</dbReference>
<keyword evidence="8" id="KW-1185">Reference proteome</keyword>
<dbReference type="EMBL" id="WJBH02000306">
    <property type="protein sequence ID" value="KAI9549398.1"/>
    <property type="molecule type" value="Genomic_DNA"/>
</dbReference>
<evidence type="ECO:0000313" key="7">
    <source>
        <dbReference type="EMBL" id="KAI9549398.1"/>
    </source>
</evidence>
<evidence type="ECO:0000259" key="5">
    <source>
        <dbReference type="Pfam" id="PF03441"/>
    </source>
</evidence>
<protein>
    <recommendedName>
        <fullName evidence="5">Cryptochrome/DNA photolyase FAD-binding domain-containing protein</fullName>
    </recommendedName>
</protein>
<dbReference type="PANTHER" id="PTHR11455">
    <property type="entry name" value="CRYPTOCHROME"/>
    <property type="match status" value="1"/>
</dbReference>
<keyword evidence="4" id="KW-0274">FAD</keyword>
<dbReference type="EMBL" id="WJBH02000309">
    <property type="protein sequence ID" value="KAI9549324.1"/>
    <property type="molecule type" value="Genomic_DNA"/>
</dbReference>
<dbReference type="GO" id="GO:0003677">
    <property type="term" value="F:DNA binding"/>
    <property type="evidence" value="ECO:0007669"/>
    <property type="project" value="TreeGrafter"/>
</dbReference>
<evidence type="ECO:0000313" key="6">
    <source>
        <dbReference type="EMBL" id="KAI9549324.1"/>
    </source>
</evidence>
<dbReference type="Pfam" id="PF03441">
    <property type="entry name" value="FAD_binding_7"/>
    <property type="match status" value="1"/>
</dbReference>
<comment type="cofactor">
    <cofactor evidence="1">
        <name>FAD</name>
        <dbReference type="ChEBI" id="CHEBI:57692"/>
    </cofactor>
</comment>
<dbReference type="AlphaFoldDB" id="A0AAD5KD83"/>
<dbReference type="GO" id="GO:0003904">
    <property type="term" value="F:deoxyribodipyrimidine photo-lyase activity"/>
    <property type="evidence" value="ECO:0007669"/>
    <property type="project" value="TreeGrafter"/>
</dbReference>
<dbReference type="SUPFAM" id="SSF48173">
    <property type="entry name" value="Cryptochrome/photolyase FAD-binding domain"/>
    <property type="match status" value="1"/>
</dbReference>
<evidence type="ECO:0000256" key="3">
    <source>
        <dbReference type="ARBA" id="ARBA00022630"/>
    </source>
</evidence>
<proteinExistence type="inferred from homology"/>
<organism evidence="6 8">
    <name type="scientific">Daphnia sinensis</name>
    <dbReference type="NCBI Taxonomy" id="1820382"/>
    <lineage>
        <taxon>Eukaryota</taxon>
        <taxon>Metazoa</taxon>
        <taxon>Ecdysozoa</taxon>
        <taxon>Arthropoda</taxon>
        <taxon>Crustacea</taxon>
        <taxon>Branchiopoda</taxon>
        <taxon>Diplostraca</taxon>
        <taxon>Cladocera</taxon>
        <taxon>Anomopoda</taxon>
        <taxon>Daphniidae</taxon>
        <taxon>Daphnia</taxon>
        <taxon>Daphnia similis group</taxon>
    </lineage>
</organism>
<evidence type="ECO:0000313" key="8">
    <source>
        <dbReference type="Proteomes" id="UP000820818"/>
    </source>
</evidence>
<feature type="domain" description="Cryptochrome/DNA photolyase FAD-binding" evidence="5">
    <location>
        <begin position="214"/>
        <end position="278"/>
    </location>
</feature>
<keyword evidence="3" id="KW-0285">Flavoprotein</keyword>
<dbReference type="GO" id="GO:0071949">
    <property type="term" value="F:FAD binding"/>
    <property type="evidence" value="ECO:0007669"/>
    <property type="project" value="TreeGrafter"/>
</dbReference>
<dbReference type="InterPro" id="IPR002081">
    <property type="entry name" value="Cryptochrome/DNA_photolyase_1"/>
</dbReference>
<accession>A0AAD5KD83</accession>
<comment type="similarity">
    <text evidence="2">Belongs to the DNA photolyase class-1 family.</text>
</comment>
<dbReference type="Proteomes" id="UP000820818">
    <property type="component" value="Unassembled WGS sequence"/>
</dbReference>
<evidence type="ECO:0000256" key="4">
    <source>
        <dbReference type="ARBA" id="ARBA00022827"/>
    </source>
</evidence>
<dbReference type="Gene3D" id="1.10.579.10">
    <property type="entry name" value="DNA Cyclobutane Dipyrimidine Photolyase, subunit A, domain 3"/>
    <property type="match status" value="1"/>
</dbReference>
<sequence length="310" mass="33933">MAESRGPECMRAPPACNTTRPSASAVGGAWRSRPCTAFWMRVRWATGAASRPRCPRPPPAHVCRRTWPMAASACARWCRPPALRSTLCRRRRAGTKPDSSVSSAACIGIATSSRSSRVSRNRVAQHAPGLRRLARRRLERHPLCGPDIGPHRLAHGGRLRGHAARNRLAQLPHAGHAGVGGGLPAVARLAARGPMAGHPISGLRARHPLESAANAVGHHRINTTRVYNPIKQAQDHDPKGIFVRRWLPHMRRVPDTWLFEPWLMPPEVQRHCGLTVGSGPTPTFPCPWWTCPRPRAPPKPRCTPGGPSRV</sequence>
<dbReference type="PANTHER" id="PTHR11455:SF9">
    <property type="entry name" value="CRYPTOCHROME CIRCADIAN CLOCK 5 ISOFORM X1"/>
    <property type="match status" value="1"/>
</dbReference>
<reference evidence="6" key="1">
    <citation type="submission" date="2022-05" db="EMBL/GenBank/DDBJ databases">
        <title>A multi-omics perspective on studying reproductive biology in Daphnia sinensis.</title>
        <authorList>
            <person name="Jia J."/>
        </authorList>
    </citation>
    <scope>NUCLEOTIDE SEQUENCE</scope>
    <source>
        <strain evidence="6">WSL</strain>
    </source>
</reference>